<feature type="chain" id="PRO_5017331983" evidence="2">
    <location>
        <begin position="22"/>
        <end position="129"/>
    </location>
</feature>
<keyword evidence="2" id="KW-0732">Signal</keyword>
<accession>A0A3B3WJH3</accession>
<sequence>TYTDTLSILLLFISVTSVCSGWKIGQGGGPGCTCKQKNTESKAAEELKPSQFNSIQVEPPEPSDHETEVRFSKGLGLERKHRIVKISQRGWNKGRKDEFVKQLLLLLLIREGKCFHKHELFKKRIILFL</sequence>
<dbReference type="AlphaFoldDB" id="A0A3B3WJH3"/>
<keyword evidence="4" id="KW-1185">Reference proteome</keyword>
<feature type="region of interest" description="Disordered" evidence="1">
    <location>
        <begin position="45"/>
        <end position="67"/>
    </location>
</feature>
<evidence type="ECO:0000256" key="1">
    <source>
        <dbReference type="SAM" id="MobiDB-lite"/>
    </source>
</evidence>
<protein>
    <submittedName>
        <fullName evidence="3">Uncharacterized protein</fullName>
    </submittedName>
</protein>
<name>A0A3B3WJH3_9TELE</name>
<organism evidence="3 4">
    <name type="scientific">Poecilia mexicana</name>
    <dbReference type="NCBI Taxonomy" id="48701"/>
    <lineage>
        <taxon>Eukaryota</taxon>
        <taxon>Metazoa</taxon>
        <taxon>Chordata</taxon>
        <taxon>Craniata</taxon>
        <taxon>Vertebrata</taxon>
        <taxon>Euteleostomi</taxon>
        <taxon>Actinopterygii</taxon>
        <taxon>Neopterygii</taxon>
        <taxon>Teleostei</taxon>
        <taxon>Neoteleostei</taxon>
        <taxon>Acanthomorphata</taxon>
        <taxon>Ovalentaria</taxon>
        <taxon>Atherinomorphae</taxon>
        <taxon>Cyprinodontiformes</taxon>
        <taxon>Poeciliidae</taxon>
        <taxon>Poeciliinae</taxon>
        <taxon>Poecilia</taxon>
    </lineage>
</organism>
<reference evidence="3" key="2">
    <citation type="submission" date="2025-09" db="UniProtKB">
        <authorList>
            <consortium name="Ensembl"/>
        </authorList>
    </citation>
    <scope>IDENTIFICATION</scope>
</reference>
<feature type="signal peptide" evidence="2">
    <location>
        <begin position="1"/>
        <end position="21"/>
    </location>
</feature>
<reference evidence="3" key="1">
    <citation type="submission" date="2025-08" db="UniProtKB">
        <authorList>
            <consortium name="Ensembl"/>
        </authorList>
    </citation>
    <scope>IDENTIFICATION</scope>
</reference>
<evidence type="ECO:0000256" key="2">
    <source>
        <dbReference type="SAM" id="SignalP"/>
    </source>
</evidence>
<dbReference type="Ensembl" id="ENSPMET00000011651.1">
    <property type="protein sequence ID" value="ENSPMEP00000002956.1"/>
    <property type="gene ID" value="ENSPMEG00000004031.1"/>
</dbReference>
<evidence type="ECO:0000313" key="4">
    <source>
        <dbReference type="Proteomes" id="UP000261480"/>
    </source>
</evidence>
<evidence type="ECO:0000313" key="3">
    <source>
        <dbReference type="Ensembl" id="ENSPMEP00000002956.1"/>
    </source>
</evidence>
<proteinExistence type="predicted"/>
<dbReference type="Proteomes" id="UP000261480">
    <property type="component" value="Unplaced"/>
</dbReference>